<keyword evidence="1" id="KW-0812">Transmembrane</keyword>
<keyword evidence="1" id="KW-1133">Transmembrane helix</keyword>
<feature type="domain" description="Peptidoglycan binding-like" evidence="2">
    <location>
        <begin position="122"/>
        <end position="175"/>
    </location>
</feature>
<dbReference type="EMBL" id="JAAMOZ010000001">
    <property type="protein sequence ID" value="NIH55738.1"/>
    <property type="molecule type" value="Genomic_DNA"/>
</dbReference>
<dbReference type="Gene3D" id="1.10.101.10">
    <property type="entry name" value="PGBD-like superfamily/PGBD"/>
    <property type="match status" value="1"/>
</dbReference>
<dbReference type="InterPro" id="IPR002477">
    <property type="entry name" value="Peptidoglycan-bd-like"/>
</dbReference>
<keyword evidence="1" id="KW-0472">Membrane</keyword>
<dbReference type="Pfam" id="PF01471">
    <property type="entry name" value="PG_binding_1"/>
    <property type="match status" value="1"/>
</dbReference>
<evidence type="ECO:0000256" key="1">
    <source>
        <dbReference type="SAM" id="Phobius"/>
    </source>
</evidence>
<dbReference type="RefSeq" id="WP_208390402.1">
    <property type="nucleotide sequence ID" value="NZ_BAAAOO010000017.1"/>
</dbReference>
<proteinExistence type="predicted"/>
<dbReference type="InterPro" id="IPR036366">
    <property type="entry name" value="PGBDSf"/>
</dbReference>
<feature type="transmembrane region" description="Helical" evidence="1">
    <location>
        <begin position="7"/>
        <end position="27"/>
    </location>
</feature>
<evidence type="ECO:0000313" key="3">
    <source>
        <dbReference type="EMBL" id="NIH55738.1"/>
    </source>
</evidence>
<reference evidence="3 4" key="1">
    <citation type="submission" date="2020-02" db="EMBL/GenBank/DDBJ databases">
        <title>Sequencing the genomes of 1000 actinobacteria strains.</title>
        <authorList>
            <person name="Klenk H.-P."/>
        </authorList>
    </citation>
    <scope>NUCLEOTIDE SEQUENCE [LARGE SCALE GENOMIC DNA]</scope>
    <source>
        <strain evidence="3 4">DSM 19609</strain>
    </source>
</reference>
<accession>A0ABX0SBH8</accession>
<evidence type="ECO:0000259" key="2">
    <source>
        <dbReference type="Pfam" id="PF01471"/>
    </source>
</evidence>
<gene>
    <name evidence="3" type="ORF">FB473_000383</name>
</gene>
<comment type="caution">
    <text evidence="3">The sequence shown here is derived from an EMBL/GenBank/DDBJ whole genome shotgun (WGS) entry which is preliminary data.</text>
</comment>
<dbReference type="SUPFAM" id="SSF47090">
    <property type="entry name" value="PGBD-like"/>
    <property type="match status" value="1"/>
</dbReference>
<keyword evidence="4" id="KW-1185">Reference proteome</keyword>
<protein>
    <submittedName>
        <fullName evidence="3">Peptidoglycan hydrolase-like protein with peptidoglycan-binding domain</fullName>
    </submittedName>
</protein>
<organism evidence="3 4">
    <name type="scientific">Brooklawnia cerclae</name>
    <dbReference type="NCBI Taxonomy" id="349934"/>
    <lineage>
        <taxon>Bacteria</taxon>
        <taxon>Bacillati</taxon>
        <taxon>Actinomycetota</taxon>
        <taxon>Actinomycetes</taxon>
        <taxon>Propionibacteriales</taxon>
        <taxon>Propionibacteriaceae</taxon>
        <taxon>Brooklawnia</taxon>
    </lineage>
</organism>
<evidence type="ECO:0000313" key="4">
    <source>
        <dbReference type="Proteomes" id="UP000749311"/>
    </source>
</evidence>
<dbReference type="InterPro" id="IPR036365">
    <property type="entry name" value="PGBD-like_sf"/>
</dbReference>
<name>A0ABX0SBH8_9ACTN</name>
<dbReference type="Proteomes" id="UP000749311">
    <property type="component" value="Unassembled WGS sequence"/>
</dbReference>
<sequence>MVRNKVVVRWIGVLTAIVLVGAGGWWAGRVTLGVTDDEASASPYQVNAVVTEASVGQVVNYTVSVRQQLKMVATNLLSGIVTSISPGFLDQGAEVYSVANVPVRVARGSMPFYRDLAEGCEGSDVEQVQQLLADLGYDQPVTGDWAGITTANVKAWQRDQEQEQTGRIPLGTLAAVPQLPATITPGEAIAVGAQASPGVAGLMAYLGTPEFALQLTVEQANNLPSDATVQIDFEEYTWSAKIIDSRQQASGQTDLILAAPDGSVVCGVQCDSLPAAEFTSMSGRVQVVPPISGPAVPAAAVRTDEAGGFYVLRPDGTRTTVTVLASDRGLAVISGLAVGERIVVLQAESGK</sequence>